<dbReference type="EMBL" id="CP046234">
    <property type="protein sequence ID" value="WFD46870.1"/>
    <property type="molecule type" value="Genomic_DNA"/>
</dbReference>
<gene>
    <name evidence="2" type="ORF">GLX27_001514</name>
</gene>
<dbReference type="PANTHER" id="PTHR21581:SF6">
    <property type="entry name" value="TRAFFICKING PROTEIN PARTICLE COMPLEX SUBUNIT 12"/>
    <property type="match status" value="1"/>
</dbReference>
<keyword evidence="3" id="KW-1185">Reference proteome</keyword>
<protein>
    <submittedName>
        <fullName evidence="2">Uncharacterized protein</fullName>
    </submittedName>
</protein>
<evidence type="ECO:0000313" key="2">
    <source>
        <dbReference type="EMBL" id="WFD46870.1"/>
    </source>
</evidence>
<accession>A0ABY8EMT7</accession>
<dbReference type="Proteomes" id="UP000818624">
    <property type="component" value="Chromosome 1"/>
</dbReference>
<name>A0ABY8EMT7_MALFU</name>
<reference evidence="2 3" key="1">
    <citation type="journal article" date="2020" name="Elife">
        <title>Loss of centromere function drives karyotype evolution in closely related Malassezia species.</title>
        <authorList>
            <person name="Sankaranarayanan S.R."/>
            <person name="Ianiri G."/>
            <person name="Coelho M.A."/>
            <person name="Reza M.H."/>
            <person name="Thimmappa B.C."/>
            <person name="Ganguly P."/>
            <person name="Vadnala R.N."/>
            <person name="Sun S."/>
            <person name="Siddharthan R."/>
            <person name="Tellgren-Roth C."/>
            <person name="Dawson T.L."/>
            <person name="Heitman J."/>
            <person name="Sanyal K."/>
        </authorList>
    </citation>
    <scope>NUCLEOTIDE SEQUENCE [LARGE SCALE GENOMIC DNA]</scope>
    <source>
        <strain evidence="2">CBS14141</strain>
    </source>
</reference>
<evidence type="ECO:0000256" key="1">
    <source>
        <dbReference type="SAM" id="MobiDB-lite"/>
    </source>
</evidence>
<proteinExistence type="predicted"/>
<dbReference type="PANTHER" id="PTHR21581">
    <property type="entry name" value="D-ALANYL-D-ALANINE CARBOXYPEPTIDASE"/>
    <property type="match status" value="1"/>
</dbReference>
<organism evidence="2 3">
    <name type="scientific">Malassezia furfur</name>
    <name type="common">Pityriasis versicolor infection agent</name>
    <name type="synonym">Pityrosporum furfur</name>
    <dbReference type="NCBI Taxonomy" id="55194"/>
    <lineage>
        <taxon>Eukaryota</taxon>
        <taxon>Fungi</taxon>
        <taxon>Dikarya</taxon>
        <taxon>Basidiomycota</taxon>
        <taxon>Ustilaginomycotina</taxon>
        <taxon>Malasseziomycetes</taxon>
        <taxon>Malasseziales</taxon>
        <taxon>Malasseziaceae</taxon>
        <taxon>Malassezia</taxon>
    </lineage>
</organism>
<evidence type="ECO:0000313" key="3">
    <source>
        <dbReference type="Proteomes" id="UP000818624"/>
    </source>
</evidence>
<sequence>MTTDARPGPWADDALRALQRPDLLGDLPSTDALLKLLARHAPQYPHTPSDQQPAASDAPTDDVSHAVLANHWRSVAQRTAHAIVTEASPSVQASDITHVLQWWHLRLVALWKLRLFAQAHTELTNVWSVLDRVLVQPGSRPLRTTSLVPFALHLLRAQDLLVHGQKRAGVAALWQHLSYCEAQERTASDADVWHLRGLRIRLLLASALVEMEALDAAAAIVDPLAETLLHGHLDESNALLALALVRIYAVMGSLARAEALAEAAQAAQPSLGGAYAALVRLIRDPHTAPSESLSTEPLNQVNLNTAAVDAFYRGDLDTGLQLLGALMHEQPTWFATAPGLAGNLFTLHTMGYGGGIPARRQIVERVADAAGDDPACIDSRMG</sequence>
<feature type="region of interest" description="Disordered" evidence="1">
    <location>
        <begin position="43"/>
        <end position="62"/>
    </location>
</feature>